<comment type="caution">
    <text evidence="3">The sequence shown here is derived from an EMBL/GenBank/DDBJ whole genome shotgun (WGS) entry which is preliminary data.</text>
</comment>
<evidence type="ECO:0000256" key="1">
    <source>
        <dbReference type="SAM" id="MobiDB-lite"/>
    </source>
</evidence>
<feature type="region of interest" description="Disordered" evidence="1">
    <location>
        <begin position="1"/>
        <end position="67"/>
    </location>
</feature>
<evidence type="ECO:0000259" key="2">
    <source>
        <dbReference type="Pfam" id="PF18932"/>
    </source>
</evidence>
<reference evidence="3" key="1">
    <citation type="submission" date="2022-09" db="EMBL/GenBank/DDBJ databases">
        <title>The genome sequence of Tsuneonella sp. YG55.</title>
        <authorList>
            <person name="Liu Y."/>
        </authorList>
    </citation>
    <scope>NUCLEOTIDE SEQUENCE</scope>
    <source>
        <strain evidence="3">YG55</strain>
    </source>
</reference>
<sequence length="278" mass="31242">MAKKAKHEATDNGSAQADGSGDVPAAYAVGYGKPPAEHRFTKGRSGNPAGRPRGVKNKVPKGQGLDFGAQPANQMLLEEAYRTITVREGDNIVELPVIKAVFRSLGVSAMKGNRLAQATMAELVRGVEEEDRKLRSSLFETACEYKIGWQQAFEHARKNGLPEPDVVPHPDDVILDMRRAEVRYEGPMTHDEKKKWDRLLEFRDELQAEVSLFAGGYHRAAKAKKPPLEHMRSLAGHWKEYTAMYDRINEPLPDRYKRRLEDRFFPGFLEKLDGLGSD</sequence>
<name>A0A9X2W208_9SPHN</name>
<evidence type="ECO:0000313" key="3">
    <source>
        <dbReference type="EMBL" id="MCT2559356.1"/>
    </source>
</evidence>
<evidence type="ECO:0000313" key="4">
    <source>
        <dbReference type="Proteomes" id="UP001142648"/>
    </source>
</evidence>
<dbReference type="Pfam" id="PF18932">
    <property type="entry name" value="DUF5681"/>
    <property type="match status" value="1"/>
</dbReference>
<organism evidence="3 4">
    <name type="scientific">Tsuneonella litorea</name>
    <dbReference type="NCBI Taxonomy" id="2976475"/>
    <lineage>
        <taxon>Bacteria</taxon>
        <taxon>Pseudomonadati</taxon>
        <taxon>Pseudomonadota</taxon>
        <taxon>Alphaproteobacteria</taxon>
        <taxon>Sphingomonadales</taxon>
        <taxon>Erythrobacteraceae</taxon>
        <taxon>Tsuneonella</taxon>
    </lineage>
</organism>
<dbReference type="EMBL" id="JAOAMV010000004">
    <property type="protein sequence ID" value="MCT2559356.1"/>
    <property type="molecule type" value="Genomic_DNA"/>
</dbReference>
<feature type="domain" description="DUF5681" evidence="2">
    <location>
        <begin position="37"/>
        <end position="126"/>
    </location>
</feature>
<keyword evidence="4" id="KW-1185">Reference proteome</keyword>
<dbReference type="RefSeq" id="WP_259962225.1">
    <property type="nucleotide sequence ID" value="NZ_JAOAMV010000004.1"/>
</dbReference>
<gene>
    <name evidence="3" type="ORF">N0B51_10235</name>
</gene>
<dbReference type="InterPro" id="IPR043736">
    <property type="entry name" value="DUF5681"/>
</dbReference>
<dbReference type="AlphaFoldDB" id="A0A9X2W208"/>
<proteinExistence type="predicted"/>
<accession>A0A9X2W208</accession>
<dbReference type="Proteomes" id="UP001142648">
    <property type="component" value="Unassembled WGS sequence"/>
</dbReference>
<protein>
    <submittedName>
        <fullName evidence="3">DUF5681 domain-containing protein</fullName>
    </submittedName>
</protein>